<dbReference type="PROSITE" id="PS00893">
    <property type="entry name" value="NUDIX_BOX"/>
    <property type="match status" value="1"/>
</dbReference>
<dbReference type="EMBL" id="MHQT01000034">
    <property type="protein sequence ID" value="OHA08886.1"/>
    <property type="molecule type" value="Genomic_DNA"/>
</dbReference>
<dbReference type="PROSITE" id="PS51462">
    <property type="entry name" value="NUDIX"/>
    <property type="match status" value="1"/>
</dbReference>
<dbReference type="InterPro" id="IPR000086">
    <property type="entry name" value="NUDIX_hydrolase_dom"/>
</dbReference>
<dbReference type="PANTHER" id="PTHR43046">
    <property type="entry name" value="GDP-MANNOSE MANNOSYL HYDROLASE"/>
    <property type="match status" value="1"/>
</dbReference>
<dbReference type="AlphaFoldDB" id="A0A1G2LB71"/>
<comment type="similarity">
    <text evidence="3">Belongs to the Nudix hydrolase family.</text>
</comment>
<dbReference type="InterPro" id="IPR020084">
    <property type="entry name" value="NUDIX_hydrolase_CS"/>
</dbReference>
<reference evidence="5 6" key="1">
    <citation type="journal article" date="2016" name="Nat. Commun.">
        <title>Thousands of microbial genomes shed light on interconnected biogeochemical processes in an aquifer system.</title>
        <authorList>
            <person name="Anantharaman K."/>
            <person name="Brown C.T."/>
            <person name="Hug L.A."/>
            <person name="Sharon I."/>
            <person name="Castelle C.J."/>
            <person name="Probst A.J."/>
            <person name="Thomas B.C."/>
            <person name="Singh A."/>
            <person name="Wilkins M.J."/>
            <person name="Karaoz U."/>
            <person name="Brodie E.L."/>
            <person name="Williams K.H."/>
            <person name="Hubbard S.S."/>
            <person name="Banfield J.F."/>
        </authorList>
    </citation>
    <scope>NUCLEOTIDE SEQUENCE [LARGE SCALE GENOMIC DNA]</scope>
</reference>
<dbReference type="Proteomes" id="UP000178977">
    <property type="component" value="Unassembled WGS sequence"/>
</dbReference>
<accession>A0A1G2LB71</accession>
<dbReference type="Pfam" id="PF00293">
    <property type="entry name" value="NUDIX"/>
    <property type="match status" value="1"/>
</dbReference>
<evidence type="ECO:0000313" key="6">
    <source>
        <dbReference type="Proteomes" id="UP000178977"/>
    </source>
</evidence>
<evidence type="ECO:0000256" key="3">
    <source>
        <dbReference type="RuleBase" id="RU003476"/>
    </source>
</evidence>
<evidence type="ECO:0000259" key="4">
    <source>
        <dbReference type="PROSITE" id="PS51462"/>
    </source>
</evidence>
<proteinExistence type="inferred from homology"/>
<dbReference type="InterPro" id="IPR020476">
    <property type="entry name" value="Nudix_hydrolase"/>
</dbReference>
<keyword evidence="2 3" id="KW-0378">Hydrolase</keyword>
<dbReference type="PRINTS" id="PR00502">
    <property type="entry name" value="NUDIXFAMILY"/>
</dbReference>
<dbReference type="InterPro" id="IPR015797">
    <property type="entry name" value="NUDIX_hydrolase-like_dom_sf"/>
</dbReference>
<dbReference type="STRING" id="1802281.A3A44_02215"/>
<name>A0A1G2LB71_9BACT</name>
<feature type="domain" description="Nudix hydrolase" evidence="4">
    <location>
        <begin position="1"/>
        <end position="134"/>
    </location>
</feature>
<protein>
    <recommendedName>
        <fullName evidence="4">Nudix hydrolase domain-containing protein</fullName>
    </recommendedName>
</protein>
<dbReference type="Gene3D" id="3.90.79.10">
    <property type="entry name" value="Nucleoside Triphosphate Pyrophosphohydrolase"/>
    <property type="match status" value="1"/>
</dbReference>
<dbReference type="PANTHER" id="PTHR43046:SF14">
    <property type="entry name" value="MUTT_NUDIX FAMILY PROTEIN"/>
    <property type="match status" value="1"/>
</dbReference>
<dbReference type="GO" id="GO:0016787">
    <property type="term" value="F:hydrolase activity"/>
    <property type="evidence" value="ECO:0007669"/>
    <property type="project" value="UniProtKB-KW"/>
</dbReference>
<gene>
    <name evidence="5" type="ORF">A3A44_02215</name>
</gene>
<comment type="caution">
    <text evidence="5">The sequence shown here is derived from an EMBL/GenBank/DDBJ whole genome shotgun (WGS) entry which is preliminary data.</text>
</comment>
<organism evidence="5 6">
    <name type="scientific">Candidatus Sungbacteria bacterium RIFCSPLOWO2_01_FULL_60_25</name>
    <dbReference type="NCBI Taxonomy" id="1802281"/>
    <lineage>
        <taxon>Bacteria</taxon>
        <taxon>Candidatus Sungiibacteriota</taxon>
    </lineage>
</organism>
<dbReference type="SUPFAM" id="SSF55811">
    <property type="entry name" value="Nudix"/>
    <property type="match status" value="1"/>
</dbReference>
<evidence type="ECO:0000256" key="1">
    <source>
        <dbReference type="ARBA" id="ARBA00001946"/>
    </source>
</evidence>
<comment type="cofactor">
    <cofactor evidence="1">
        <name>Mg(2+)</name>
        <dbReference type="ChEBI" id="CHEBI:18420"/>
    </cofactor>
</comment>
<evidence type="ECO:0000256" key="2">
    <source>
        <dbReference type="ARBA" id="ARBA00022801"/>
    </source>
</evidence>
<evidence type="ECO:0000313" key="5">
    <source>
        <dbReference type="EMBL" id="OHA08886.1"/>
    </source>
</evidence>
<sequence length="141" mass="16039">MTVKGLCVRGGKVLLAHDYTGRSDTDPSPEWELPGGGLDFGEGFADALRREIQEEMGLEVAWIREKPTYVWTTKHGSGKGMEWYWVCSVLFQFEVTNLDFRPSEECGEIKFFSKEELQAIFDDLGSQVKPLAHRFNPSDFI</sequence>